<evidence type="ECO:0000313" key="3">
    <source>
        <dbReference type="Proteomes" id="UP000278627"/>
    </source>
</evidence>
<evidence type="ECO:0000313" key="4">
    <source>
        <dbReference type="WBParaSite" id="BPAG_0000380901-mRNA-1"/>
    </source>
</evidence>
<feature type="compositionally biased region" description="Polar residues" evidence="1">
    <location>
        <begin position="18"/>
        <end position="27"/>
    </location>
</feature>
<sequence>MPRQSVLQTRRIFEPLQRHSSSNTQRRVPSYLAQKLASSDIVAPDVGSEEYSQQSIPSSEVVAFQDFATKTHQSKLLRNADPEDFLS</sequence>
<accession>A0A0N4T6H6</accession>
<evidence type="ECO:0000256" key="1">
    <source>
        <dbReference type="SAM" id="MobiDB-lite"/>
    </source>
</evidence>
<reference evidence="2 3" key="2">
    <citation type="submission" date="2018-11" db="EMBL/GenBank/DDBJ databases">
        <authorList>
            <consortium name="Pathogen Informatics"/>
        </authorList>
    </citation>
    <scope>NUCLEOTIDE SEQUENCE [LARGE SCALE GENOMIC DNA]</scope>
</reference>
<gene>
    <name evidence="2" type="ORF">BPAG_LOCUS3774</name>
</gene>
<reference evidence="4" key="1">
    <citation type="submission" date="2017-02" db="UniProtKB">
        <authorList>
            <consortium name="WormBaseParasite"/>
        </authorList>
    </citation>
    <scope>IDENTIFICATION</scope>
</reference>
<feature type="region of interest" description="Disordered" evidence="1">
    <location>
        <begin position="1"/>
        <end position="28"/>
    </location>
</feature>
<dbReference type="AlphaFoldDB" id="A0A0N4T6H6"/>
<dbReference type="EMBL" id="UZAD01001332">
    <property type="protein sequence ID" value="VDN84960.1"/>
    <property type="molecule type" value="Genomic_DNA"/>
</dbReference>
<keyword evidence="3" id="KW-1185">Reference proteome</keyword>
<evidence type="ECO:0000313" key="2">
    <source>
        <dbReference type="EMBL" id="VDN84960.1"/>
    </source>
</evidence>
<dbReference type="Proteomes" id="UP000278627">
    <property type="component" value="Unassembled WGS sequence"/>
</dbReference>
<protein>
    <submittedName>
        <fullName evidence="2 4">Uncharacterized protein</fullName>
    </submittedName>
</protein>
<organism evidence="4">
    <name type="scientific">Brugia pahangi</name>
    <name type="common">Filarial nematode worm</name>
    <dbReference type="NCBI Taxonomy" id="6280"/>
    <lineage>
        <taxon>Eukaryota</taxon>
        <taxon>Metazoa</taxon>
        <taxon>Ecdysozoa</taxon>
        <taxon>Nematoda</taxon>
        <taxon>Chromadorea</taxon>
        <taxon>Rhabditida</taxon>
        <taxon>Spirurina</taxon>
        <taxon>Spiruromorpha</taxon>
        <taxon>Filarioidea</taxon>
        <taxon>Onchocercidae</taxon>
        <taxon>Brugia</taxon>
    </lineage>
</organism>
<proteinExistence type="predicted"/>
<dbReference type="WBParaSite" id="BPAG_0000380901-mRNA-1">
    <property type="protein sequence ID" value="BPAG_0000380901-mRNA-1"/>
    <property type="gene ID" value="BPAG_0000380901"/>
</dbReference>
<name>A0A0N4T6H6_BRUPA</name>